<dbReference type="Proteomes" id="UP001230156">
    <property type="component" value="Unassembled WGS sequence"/>
</dbReference>
<protein>
    <submittedName>
        <fullName evidence="1">Uncharacterized protein</fullName>
    </submittedName>
</protein>
<accession>A0ABU0YSX3</accession>
<sequence length="42" mass="4820">MWLVVSEPLDQDDARNWNEVPPNRLLVAERNGAVDMVPFIRG</sequence>
<evidence type="ECO:0000313" key="2">
    <source>
        <dbReference type="Proteomes" id="UP001230156"/>
    </source>
</evidence>
<proteinExistence type="predicted"/>
<keyword evidence="2" id="KW-1185">Reference proteome</keyword>
<dbReference type="RefSeq" id="WP_379960550.1">
    <property type="nucleotide sequence ID" value="NZ_JAUYVI010000008.1"/>
</dbReference>
<gene>
    <name evidence="1" type="ORF">Q8A70_24160</name>
</gene>
<organism evidence="1 2">
    <name type="scientific">Dongia sedimenti</name>
    <dbReference type="NCBI Taxonomy" id="3064282"/>
    <lineage>
        <taxon>Bacteria</taxon>
        <taxon>Pseudomonadati</taxon>
        <taxon>Pseudomonadota</taxon>
        <taxon>Alphaproteobacteria</taxon>
        <taxon>Rhodospirillales</taxon>
        <taxon>Dongiaceae</taxon>
        <taxon>Dongia</taxon>
    </lineage>
</organism>
<reference evidence="2" key="1">
    <citation type="submission" date="2023-08" db="EMBL/GenBank/DDBJ databases">
        <title>Rhodospirillaceae gen. nov., a novel taxon isolated from the Yangtze River Yuezi River estuary sludge.</title>
        <authorList>
            <person name="Ruan L."/>
        </authorList>
    </citation>
    <scope>NUCLEOTIDE SEQUENCE [LARGE SCALE GENOMIC DNA]</scope>
    <source>
        <strain evidence="2">R-7</strain>
    </source>
</reference>
<dbReference type="EMBL" id="JAUYVI010000008">
    <property type="protein sequence ID" value="MDQ7250805.1"/>
    <property type="molecule type" value="Genomic_DNA"/>
</dbReference>
<name>A0ABU0YSX3_9PROT</name>
<evidence type="ECO:0000313" key="1">
    <source>
        <dbReference type="EMBL" id="MDQ7250805.1"/>
    </source>
</evidence>
<comment type="caution">
    <text evidence="1">The sequence shown here is derived from an EMBL/GenBank/DDBJ whole genome shotgun (WGS) entry which is preliminary data.</text>
</comment>